<dbReference type="Proteomes" id="UP001195769">
    <property type="component" value="Unassembled WGS sequence"/>
</dbReference>
<protein>
    <submittedName>
        <fullName evidence="1">Uncharacterized protein</fullName>
    </submittedName>
</protein>
<reference evidence="1" key="1">
    <citation type="journal article" date="2020" name="New Phytol.">
        <title>Comparative genomics reveals dynamic genome evolution in host specialist ectomycorrhizal fungi.</title>
        <authorList>
            <person name="Lofgren L.A."/>
            <person name="Nguyen N.H."/>
            <person name="Vilgalys R."/>
            <person name="Ruytinx J."/>
            <person name="Liao H.L."/>
            <person name="Branco S."/>
            <person name="Kuo A."/>
            <person name="LaButti K."/>
            <person name="Lipzen A."/>
            <person name="Andreopoulos W."/>
            <person name="Pangilinan J."/>
            <person name="Riley R."/>
            <person name="Hundley H."/>
            <person name="Na H."/>
            <person name="Barry K."/>
            <person name="Grigoriev I.V."/>
            <person name="Stajich J.E."/>
            <person name="Kennedy P.G."/>
        </authorList>
    </citation>
    <scope>NUCLEOTIDE SEQUENCE</scope>
    <source>
        <strain evidence="1">FC203</strain>
    </source>
</reference>
<dbReference type="GeneID" id="64654707"/>
<comment type="caution">
    <text evidence="1">The sequence shown here is derived from an EMBL/GenBank/DDBJ whole genome shotgun (WGS) entry which is preliminary data.</text>
</comment>
<dbReference type="RefSeq" id="XP_041231263.1">
    <property type="nucleotide sequence ID" value="XM_041360409.1"/>
</dbReference>
<dbReference type="EMBL" id="JABBWK010000006">
    <property type="protein sequence ID" value="KAG1905688.1"/>
    <property type="molecule type" value="Genomic_DNA"/>
</dbReference>
<sequence length="119" mass="13674">MDGRVTPPPVHHVLRPHHIDLIAMLLLIFKEYELQKTLPKDFLLYMYRVLLMETSEVIEHRSHQHMLAMVKVAPNADTPVVQGLIGALENVVGSQVILLLALSHRICDHRQPSYERLIN</sequence>
<organism evidence="1 2">
    <name type="scientific">Suillus fuscotomentosus</name>
    <dbReference type="NCBI Taxonomy" id="1912939"/>
    <lineage>
        <taxon>Eukaryota</taxon>
        <taxon>Fungi</taxon>
        <taxon>Dikarya</taxon>
        <taxon>Basidiomycota</taxon>
        <taxon>Agaricomycotina</taxon>
        <taxon>Agaricomycetes</taxon>
        <taxon>Agaricomycetidae</taxon>
        <taxon>Boletales</taxon>
        <taxon>Suillineae</taxon>
        <taxon>Suillaceae</taxon>
        <taxon>Suillus</taxon>
    </lineage>
</organism>
<proteinExistence type="predicted"/>
<dbReference type="AlphaFoldDB" id="A0AAD4EIN1"/>
<evidence type="ECO:0000313" key="2">
    <source>
        <dbReference type="Proteomes" id="UP001195769"/>
    </source>
</evidence>
<gene>
    <name evidence="1" type="ORF">F5891DRAFT_1006019</name>
</gene>
<accession>A0AAD4EIN1</accession>
<keyword evidence="2" id="KW-1185">Reference proteome</keyword>
<evidence type="ECO:0000313" key="1">
    <source>
        <dbReference type="EMBL" id="KAG1905688.1"/>
    </source>
</evidence>
<name>A0AAD4EIN1_9AGAM</name>